<name>A0ABD3IW27_EUCGL</name>
<dbReference type="Proteomes" id="UP001634007">
    <property type="component" value="Unassembled WGS sequence"/>
</dbReference>
<keyword evidence="2" id="KW-1133">Transmembrane helix</keyword>
<evidence type="ECO:0000313" key="3">
    <source>
        <dbReference type="EMBL" id="KAL3719180.1"/>
    </source>
</evidence>
<comment type="caution">
    <text evidence="3">The sequence shown here is derived from an EMBL/GenBank/DDBJ whole genome shotgun (WGS) entry which is preliminary data.</text>
</comment>
<evidence type="ECO:0000313" key="4">
    <source>
        <dbReference type="Proteomes" id="UP001634007"/>
    </source>
</evidence>
<keyword evidence="4" id="KW-1185">Reference proteome</keyword>
<feature type="compositionally biased region" description="Basic residues" evidence="1">
    <location>
        <begin position="43"/>
        <end position="53"/>
    </location>
</feature>
<feature type="transmembrane region" description="Helical" evidence="2">
    <location>
        <begin position="156"/>
        <end position="176"/>
    </location>
</feature>
<dbReference type="EMBL" id="JBJKBG010000010">
    <property type="protein sequence ID" value="KAL3719180.1"/>
    <property type="molecule type" value="Genomic_DNA"/>
</dbReference>
<evidence type="ECO:0000256" key="2">
    <source>
        <dbReference type="SAM" id="Phobius"/>
    </source>
</evidence>
<gene>
    <name evidence="3" type="ORF">ACJRO7_004178</name>
</gene>
<evidence type="ECO:0000256" key="1">
    <source>
        <dbReference type="SAM" id="MobiDB-lite"/>
    </source>
</evidence>
<feature type="transmembrane region" description="Helical" evidence="2">
    <location>
        <begin position="219"/>
        <end position="236"/>
    </location>
</feature>
<dbReference type="PANTHER" id="PTHR37222:SF1">
    <property type="entry name" value="OS02G0718000 PROTEIN"/>
    <property type="match status" value="1"/>
</dbReference>
<protein>
    <submittedName>
        <fullName evidence="3">Uncharacterized protein</fullName>
    </submittedName>
</protein>
<keyword evidence="2" id="KW-0812">Transmembrane</keyword>
<sequence>MSALLARRCRGSKIKLLAATLLPPSSSISPRPPPPSRPVLPSSRRHLHPHVHPPLRSFLLPASSSPYYSTTASSPSPSDKPPHPTAYPSQNPDFKHQEIEGPTVERDLSALANETRQVLEDLMKTLYSSSKAIAALGLAQLALGAWISYLTRSSPIFEASLLGCVAFGFPFSLAFLLRQCVKPIYFFFKMEQLGRLQILTLSLQAAKSLNVFFVRARGVSYFCVAALSLGVLFTLLSK</sequence>
<organism evidence="3 4">
    <name type="scientific">Eucalyptus globulus</name>
    <name type="common">Tasmanian blue gum</name>
    <dbReference type="NCBI Taxonomy" id="34317"/>
    <lineage>
        <taxon>Eukaryota</taxon>
        <taxon>Viridiplantae</taxon>
        <taxon>Streptophyta</taxon>
        <taxon>Embryophyta</taxon>
        <taxon>Tracheophyta</taxon>
        <taxon>Spermatophyta</taxon>
        <taxon>Magnoliopsida</taxon>
        <taxon>eudicotyledons</taxon>
        <taxon>Gunneridae</taxon>
        <taxon>Pentapetalae</taxon>
        <taxon>rosids</taxon>
        <taxon>malvids</taxon>
        <taxon>Myrtales</taxon>
        <taxon>Myrtaceae</taxon>
        <taxon>Myrtoideae</taxon>
        <taxon>Eucalypteae</taxon>
        <taxon>Eucalyptus</taxon>
    </lineage>
</organism>
<keyword evidence="2" id="KW-0472">Membrane</keyword>
<reference evidence="3 4" key="1">
    <citation type="submission" date="2024-11" db="EMBL/GenBank/DDBJ databases">
        <title>Chromosome-level genome assembly of Eucalyptus globulus Labill. provides insights into its genome evolution.</title>
        <authorList>
            <person name="Li X."/>
        </authorList>
    </citation>
    <scope>NUCLEOTIDE SEQUENCE [LARGE SCALE GENOMIC DNA]</scope>
    <source>
        <strain evidence="3">CL2024</strain>
        <tissue evidence="3">Fresh tender leaves</tissue>
    </source>
</reference>
<feature type="region of interest" description="Disordered" evidence="1">
    <location>
        <begin position="69"/>
        <end position="96"/>
    </location>
</feature>
<proteinExistence type="predicted"/>
<dbReference type="AlphaFoldDB" id="A0ABD3IW27"/>
<dbReference type="PANTHER" id="PTHR37222">
    <property type="entry name" value="OS02G0718000 PROTEIN"/>
    <property type="match status" value="1"/>
</dbReference>
<accession>A0ABD3IW27</accession>
<feature type="transmembrane region" description="Helical" evidence="2">
    <location>
        <begin position="132"/>
        <end position="150"/>
    </location>
</feature>
<feature type="region of interest" description="Disordered" evidence="1">
    <location>
        <begin position="20"/>
        <end position="55"/>
    </location>
</feature>